<dbReference type="PANTHER" id="PTHR38035">
    <property type="entry name" value="UPF0070 PROTEIN YFGM"/>
    <property type="match status" value="1"/>
</dbReference>
<dbReference type="EMBL" id="ANIN01000002">
    <property type="protein sequence ID" value="ELA08660.1"/>
    <property type="molecule type" value="Genomic_DNA"/>
</dbReference>
<dbReference type="InterPro" id="IPR018704">
    <property type="entry name" value="SecYEG/CpoB_TPR"/>
</dbReference>
<comment type="similarity">
    <text evidence="7">Belongs to the YfgM family.</text>
</comment>
<keyword evidence="6" id="KW-0143">Chaperone</keyword>
<dbReference type="eggNOG" id="COG2976">
    <property type="taxonomic scope" value="Bacteria"/>
</dbReference>
<dbReference type="Proteomes" id="UP000023795">
    <property type="component" value="Unassembled WGS sequence"/>
</dbReference>
<dbReference type="PATRIC" id="fig|1230338.3.peg.1906"/>
<keyword evidence="2" id="KW-1003">Cell membrane</keyword>
<dbReference type="InterPro" id="IPR026039">
    <property type="entry name" value="YfgM"/>
</dbReference>
<keyword evidence="12" id="KW-1185">Reference proteome</keyword>
<dbReference type="AlphaFoldDB" id="L2F6Z3"/>
<gene>
    <name evidence="11" type="ORF">MOMA_08881</name>
</gene>
<evidence type="ECO:0000313" key="12">
    <source>
        <dbReference type="Proteomes" id="UP000023795"/>
    </source>
</evidence>
<comment type="caution">
    <text evidence="11">The sequence shown here is derived from an EMBL/GenBank/DDBJ whole genome shotgun (WGS) entry which is preliminary data.</text>
</comment>
<proteinExistence type="inferred from homology"/>
<dbReference type="PANTHER" id="PTHR38035:SF1">
    <property type="entry name" value="ANCILLARY SECYEG TRANSLOCON SUBUNIT"/>
    <property type="match status" value="1"/>
</dbReference>
<dbReference type="STRING" id="1230338.MOMA_08881"/>
<name>L2F6Z3_9GAMM</name>
<protein>
    <recommendedName>
        <fullName evidence="8">Ancillary SecYEG translocon subunit</fullName>
    </recommendedName>
</protein>
<organism evidence="11 12">
    <name type="scientific">Moraxella macacae 0408225</name>
    <dbReference type="NCBI Taxonomy" id="1230338"/>
    <lineage>
        <taxon>Bacteria</taxon>
        <taxon>Pseudomonadati</taxon>
        <taxon>Pseudomonadota</taxon>
        <taxon>Gammaproteobacteria</taxon>
        <taxon>Moraxellales</taxon>
        <taxon>Moraxellaceae</taxon>
        <taxon>Moraxella</taxon>
    </lineage>
</organism>
<keyword evidence="4 9" id="KW-1133">Transmembrane helix</keyword>
<evidence type="ECO:0000256" key="2">
    <source>
        <dbReference type="ARBA" id="ARBA00022475"/>
    </source>
</evidence>
<reference evidence="11 12" key="1">
    <citation type="journal article" date="2013" name="Genome Announc.">
        <title>Genome Sequence of Moraxella macacae 0408225, a Novel Bacterial Species Isolated from a Cynomolgus Macaque with Epistaxis.</title>
        <authorList>
            <person name="Ladner J.T."/>
            <person name="Whitehouse C.A."/>
            <person name="Koroleva G.I."/>
            <person name="Palacios G.F."/>
        </authorList>
    </citation>
    <scope>NUCLEOTIDE SEQUENCE [LARGE SCALE GENOMIC DNA]</scope>
    <source>
        <strain evidence="11 12">0408225</strain>
    </source>
</reference>
<dbReference type="GO" id="GO:0044877">
    <property type="term" value="F:protein-containing complex binding"/>
    <property type="evidence" value="ECO:0007669"/>
    <property type="project" value="InterPro"/>
</dbReference>
<evidence type="ECO:0000256" key="5">
    <source>
        <dbReference type="ARBA" id="ARBA00023136"/>
    </source>
</evidence>
<dbReference type="InterPro" id="IPR011990">
    <property type="entry name" value="TPR-like_helical_dom_sf"/>
</dbReference>
<evidence type="ECO:0000256" key="9">
    <source>
        <dbReference type="SAM" id="Phobius"/>
    </source>
</evidence>
<dbReference type="GO" id="GO:0005886">
    <property type="term" value="C:plasma membrane"/>
    <property type="evidence" value="ECO:0007669"/>
    <property type="project" value="UniProtKB-SubCell"/>
</dbReference>
<evidence type="ECO:0000256" key="7">
    <source>
        <dbReference type="ARBA" id="ARBA00024197"/>
    </source>
</evidence>
<evidence type="ECO:0000259" key="10">
    <source>
        <dbReference type="Pfam" id="PF09976"/>
    </source>
</evidence>
<feature type="transmembrane region" description="Helical" evidence="9">
    <location>
        <begin position="23"/>
        <end position="44"/>
    </location>
</feature>
<evidence type="ECO:0000313" key="11">
    <source>
        <dbReference type="EMBL" id="ELA08660.1"/>
    </source>
</evidence>
<dbReference type="OrthoDB" id="9789675at2"/>
<evidence type="ECO:0000256" key="6">
    <source>
        <dbReference type="ARBA" id="ARBA00023186"/>
    </source>
</evidence>
<sequence length="279" mass="30514">MVKDVTPKLPNDEQQSMQALRQYGGYIVLAIVLVLGGYFGWNYWQNHGGHIDEATSTEFAKIQASQQAVLDLTPTNETDAKTDDLTNAQANFAKELDAFITKHTNSVYTWQALMLKAKQQTDTGDIKGVIATLQQAVALNLNDEGLKAIATLRYAQALIGNQQADEAEKALQVVLPPAFDASKNELLGDVAMTKNDKKSAMDFYQKAWQAIENRNENNELKQDRAFLRLKMENLGLTPKQPDLDNGVIASPTTATASQTANTSVDDIAKIATKVASAPN</sequence>
<evidence type="ECO:0000256" key="3">
    <source>
        <dbReference type="ARBA" id="ARBA00022692"/>
    </source>
</evidence>
<evidence type="ECO:0000256" key="4">
    <source>
        <dbReference type="ARBA" id="ARBA00022989"/>
    </source>
</evidence>
<dbReference type="RefSeq" id="WP_009502218.1">
    <property type="nucleotide sequence ID" value="NZ_ANIN01000002.1"/>
</dbReference>
<keyword evidence="3 9" id="KW-0812">Transmembrane</keyword>
<evidence type="ECO:0000256" key="1">
    <source>
        <dbReference type="ARBA" id="ARBA00004401"/>
    </source>
</evidence>
<dbReference type="Pfam" id="PF09976">
    <property type="entry name" value="TPR_21"/>
    <property type="match status" value="1"/>
</dbReference>
<accession>L2F6Z3</accession>
<dbReference type="SUPFAM" id="SSF48452">
    <property type="entry name" value="TPR-like"/>
    <property type="match status" value="1"/>
</dbReference>
<dbReference type="Gene3D" id="1.25.40.10">
    <property type="entry name" value="Tetratricopeptide repeat domain"/>
    <property type="match status" value="1"/>
</dbReference>
<feature type="domain" description="Ancillary SecYEG translocon subunit/Cell division coordinator CpoB TPR" evidence="10">
    <location>
        <begin position="21"/>
        <end position="235"/>
    </location>
</feature>
<comment type="subcellular location">
    <subcellularLocation>
        <location evidence="1">Cell membrane</location>
        <topology evidence="1">Single-pass type II membrane protein</topology>
    </subcellularLocation>
</comment>
<keyword evidence="5 9" id="KW-0472">Membrane</keyword>
<evidence type="ECO:0000256" key="8">
    <source>
        <dbReference type="ARBA" id="ARBA00024235"/>
    </source>
</evidence>